<feature type="non-terminal residue" evidence="1">
    <location>
        <position position="1"/>
    </location>
</feature>
<name>A0A381SDH2_9ZZZZ</name>
<dbReference type="EMBL" id="UINC01002894">
    <property type="protein sequence ID" value="SVA01348.1"/>
    <property type="molecule type" value="Genomic_DNA"/>
</dbReference>
<dbReference type="AlphaFoldDB" id="A0A381SDH2"/>
<sequence length="44" mass="4338">VDFTASLSAALPASAAAAPAAPAAAGCRLLYRDPPTLELGALER</sequence>
<reference evidence="1" key="1">
    <citation type="submission" date="2018-05" db="EMBL/GenBank/DDBJ databases">
        <authorList>
            <person name="Lanie J.A."/>
            <person name="Ng W.-L."/>
            <person name="Kazmierczak K.M."/>
            <person name="Andrzejewski T.M."/>
            <person name="Davidsen T.M."/>
            <person name="Wayne K.J."/>
            <person name="Tettelin H."/>
            <person name="Glass J.I."/>
            <person name="Rusch D."/>
            <person name="Podicherti R."/>
            <person name="Tsui H.-C.T."/>
            <person name="Winkler M.E."/>
        </authorList>
    </citation>
    <scope>NUCLEOTIDE SEQUENCE</scope>
</reference>
<feature type="non-terminal residue" evidence="1">
    <location>
        <position position="44"/>
    </location>
</feature>
<accession>A0A381SDH2</accession>
<proteinExistence type="predicted"/>
<gene>
    <name evidence="1" type="ORF">METZ01_LOCUS54202</name>
</gene>
<organism evidence="1">
    <name type="scientific">marine metagenome</name>
    <dbReference type="NCBI Taxonomy" id="408172"/>
    <lineage>
        <taxon>unclassified sequences</taxon>
        <taxon>metagenomes</taxon>
        <taxon>ecological metagenomes</taxon>
    </lineage>
</organism>
<evidence type="ECO:0000313" key="1">
    <source>
        <dbReference type="EMBL" id="SVA01348.1"/>
    </source>
</evidence>
<protein>
    <submittedName>
        <fullName evidence="1">Uncharacterized protein</fullName>
    </submittedName>
</protein>